<dbReference type="Proteomes" id="UP000244855">
    <property type="component" value="Unassembled WGS sequence"/>
</dbReference>
<gene>
    <name evidence="3" type="ORF">DM02DRAFT_327421</name>
</gene>
<sequence length="482" mass="52178">MWTIHIATLILGVSASPTIPKGERPDVLTGYRVNPVRDLHHARSGIIWNTVQKSSRPLHHITRDEGATYGNVKIVNNCGKTLYMVSVGSRNLGGDNSTDHAPKDLEVISLPPDNIYTEPYRTVCFTHPSNAYCPGEDKLGGQGVSMKIAASNDTWTHVTQIEYSLVKNTDRKDNFYRLNYDISLLDCGIPKWNTSDATATSAEHQLKLDKCPGYQGGISVNFDSDPNHENCMPLQCDGKQRCPQMYFWDRTRGGEASVECSREYRGDMRVELCANRGKNAAKDKAAFSSYTATANHELIIAQQTAGDYDSVPQTPSTTTSINATPPVSSVSTVVTTTPLINVPQSQSLTPSNKTPTSTVTECNGSMCSYDYNGSSKTPASPGLSTSAIHPSSIPATTASAPTTTLTTTPLQVVVTITQYNTVTSTMPQHNSLYASSTAPSSPFPVPSGYTYEFFPTLISTWVLVPIRTASSPFPTPTNPGDT</sequence>
<organism evidence="3 4">
    <name type="scientific">Periconia macrospinosa</name>
    <dbReference type="NCBI Taxonomy" id="97972"/>
    <lineage>
        <taxon>Eukaryota</taxon>
        <taxon>Fungi</taxon>
        <taxon>Dikarya</taxon>
        <taxon>Ascomycota</taxon>
        <taxon>Pezizomycotina</taxon>
        <taxon>Dothideomycetes</taxon>
        <taxon>Pleosporomycetidae</taxon>
        <taxon>Pleosporales</taxon>
        <taxon>Massarineae</taxon>
        <taxon>Periconiaceae</taxon>
        <taxon>Periconia</taxon>
    </lineage>
</organism>
<proteinExistence type="predicted"/>
<evidence type="ECO:0000256" key="1">
    <source>
        <dbReference type="SAM" id="MobiDB-lite"/>
    </source>
</evidence>
<name>A0A2V1EDX1_9PLEO</name>
<dbReference type="OrthoDB" id="3773432at2759"/>
<reference evidence="3 4" key="1">
    <citation type="journal article" date="2018" name="Sci. Rep.">
        <title>Comparative genomics provides insights into the lifestyle and reveals functional heterogeneity of dark septate endophytic fungi.</title>
        <authorList>
            <person name="Knapp D.G."/>
            <person name="Nemeth J.B."/>
            <person name="Barry K."/>
            <person name="Hainaut M."/>
            <person name="Henrissat B."/>
            <person name="Johnson J."/>
            <person name="Kuo A."/>
            <person name="Lim J.H.P."/>
            <person name="Lipzen A."/>
            <person name="Nolan M."/>
            <person name="Ohm R.A."/>
            <person name="Tamas L."/>
            <person name="Grigoriev I.V."/>
            <person name="Spatafora J.W."/>
            <person name="Nagy L.G."/>
            <person name="Kovacs G.M."/>
        </authorList>
    </citation>
    <scope>NUCLEOTIDE SEQUENCE [LARGE SCALE GENOMIC DNA]</scope>
    <source>
        <strain evidence="3 4">DSE2036</strain>
    </source>
</reference>
<feature type="compositionally biased region" description="Polar residues" evidence="1">
    <location>
        <begin position="309"/>
        <end position="323"/>
    </location>
</feature>
<dbReference type="EMBL" id="KZ805304">
    <property type="protein sequence ID" value="PVI07475.1"/>
    <property type="molecule type" value="Genomic_DNA"/>
</dbReference>
<keyword evidence="4" id="KW-1185">Reference proteome</keyword>
<accession>A0A2V1EDX1</accession>
<keyword evidence="2" id="KW-0732">Signal</keyword>
<evidence type="ECO:0000313" key="4">
    <source>
        <dbReference type="Proteomes" id="UP000244855"/>
    </source>
</evidence>
<feature type="chain" id="PRO_5016177452" description="Osmotin, thaumatin-like protein" evidence="2">
    <location>
        <begin position="16"/>
        <end position="482"/>
    </location>
</feature>
<feature type="signal peptide" evidence="2">
    <location>
        <begin position="1"/>
        <end position="15"/>
    </location>
</feature>
<evidence type="ECO:0000313" key="3">
    <source>
        <dbReference type="EMBL" id="PVI07475.1"/>
    </source>
</evidence>
<evidence type="ECO:0000256" key="2">
    <source>
        <dbReference type="SAM" id="SignalP"/>
    </source>
</evidence>
<feature type="region of interest" description="Disordered" evidence="1">
    <location>
        <begin position="309"/>
        <end position="328"/>
    </location>
</feature>
<protein>
    <recommendedName>
        <fullName evidence="5">Osmotin, thaumatin-like protein</fullName>
    </recommendedName>
</protein>
<dbReference type="AlphaFoldDB" id="A0A2V1EDX1"/>
<evidence type="ECO:0008006" key="5">
    <source>
        <dbReference type="Google" id="ProtNLM"/>
    </source>
</evidence>